<gene>
    <name evidence="1" type="ORF">HanXRQr2_Chr04g0175411</name>
</gene>
<evidence type="ECO:0000313" key="2">
    <source>
        <dbReference type="Proteomes" id="UP000215914"/>
    </source>
</evidence>
<proteinExistence type="predicted"/>
<dbReference type="Gramene" id="mRNA:HanXRQr2_Chr04g0175411">
    <property type="protein sequence ID" value="CDS:HanXRQr2_Chr04g0175411.1"/>
    <property type="gene ID" value="HanXRQr2_Chr04g0175411"/>
</dbReference>
<reference evidence="1" key="2">
    <citation type="submission" date="2020-06" db="EMBL/GenBank/DDBJ databases">
        <title>Helianthus annuus Genome sequencing and assembly Release 2.</title>
        <authorList>
            <person name="Gouzy J."/>
            <person name="Langlade N."/>
            <person name="Munos S."/>
        </authorList>
    </citation>
    <scope>NUCLEOTIDE SEQUENCE</scope>
    <source>
        <tissue evidence="1">Leaves</tissue>
    </source>
</reference>
<name>A0A9K3J9L4_HELAN</name>
<dbReference type="AlphaFoldDB" id="A0A9K3J9L4"/>
<organism evidence="1 2">
    <name type="scientific">Helianthus annuus</name>
    <name type="common">Common sunflower</name>
    <dbReference type="NCBI Taxonomy" id="4232"/>
    <lineage>
        <taxon>Eukaryota</taxon>
        <taxon>Viridiplantae</taxon>
        <taxon>Streptophyta</taxon>
        <taxon>Embryophyta</taxon>
        <taxon>Tracheophyta</taxon>
        <taxon>Spermatophyta</taxon>
        <taxon>Magnoliopsida</taxon>
        <taxon>eudicotyledons</taxon>
        <taxon>Gunneridae</taxon>
        <taxon>Pentapetalae</taxon>
        <taxon>asterids</taxon>
        <taxon>campanulids</taxon>
        <taxon>Asterales</taxon>
        <taxon>Asteraceae</taxon>
        <taxon>Asteroideae</taxon>
        <taxon>Heliantheae alliance</taxon>
        <taxon>Heliantheae</taxon>
        <taxon>Helianthus</taxon>
    </lineage>
</organism>
<sequence length="137" mass="15152">MTELLNQYDGEVTELYDFISELLLTKLSFLPEGVAWVVRPVHQSPELEKVVADLTSCVNIIGVNDMIKQGYHVAKTTDKLVTEVPGYDKDSKNALDAAIKAFDKFNISVLHKVSDLVNGPLSKIKGKSHLPILDDSL</sequence>
<accession>A0A9K3J9L4</accession>
<evidence type="ECO:0000313" key="1">
    <source>
        <dbReference type="EMBL" id="KAF5810929.1"/>
    </source>
</evidence>
<comment type="caution">
    <text evidence="1">The sequence shown here is derived from an EMBL/GenBank/DDBJ whole genome shotgun (WGS) entry which is preliminary data.</text>
</comment>
<keyword evidence="2" id="KW-1185">Reference proteome</keyword>
<reference evidence="1" key="1">
    <citation type="journal article" date="2017" name="Nature">
        <title>The sunflower genome provides insights into oil metabolism, flowering and Asterid evolution.</title>
        <authorList>
            <person name="Badouin H."/>
            <person name="Gouzy J."/>
            <person name="Grassa C.J."/>
            <person name="Murat F."/>
            <person name="Staton S.E."/>
            <person name="Cottret L."/>
            <person name="Lelandais-Briere C."/>
            <person name="Owens G.L."/>
            <person name="Carrere S."/>
            <person name="Mayjonade B."/>
            <person name="Legrand L."/>
            <person name="Gill N."/>
            <person name="Kane N.C."/>
            <person name="Bowers J.E."/>
            <person name="Hubner S."/>
            <person name="Bellec A."/>
            <person name="Berard A."/>
            <person name="Berges H."/>
            <person name="Blanchet N."/>
            <person name="Boniface M.C."/>
            <person name="Brunel D."/>
            <person name="Catrice O."/>
            <person name="Chaidir N."/>
            <person name="Claudel C."/>
            <person name="Donnadieu C."/>
            <person name="Faraut T."/>
            <person name="Fievet G."/>
            <person name="Helmstetter N."/>
            <person name="King M."/>
            <person name="Knapp S.J."/>
            <person name="Lai Z."/>
            <person name="Le Paslier M.C."/>
            <person name="Lippi Y."/>
            <person name="Lorenzon L."/>
            <person name="Mandel J.R."/>
            <person name="Marage G."/>
            <person name="Marchand G."/>
            <person name="Marquand E."/>
            <person name="Bret-Mestries E."/>
            <person name="Morien E."/>
            <person name="Nambeesan S."/>
            <person name="Nguyen T."/>
            <person name="Pegot-Espagnet P."/>
            <person name="Pouilly N."/>
            <person name="Raftis F."/>
            <person name="Sallet E."/>
            <person name="Schiex T."/>
            <person name="Thomas J."/>
            <person name="Vandecasteele C."/>
            <person name="Vares D."/>
            <person name="Vear F."/>
            <person name="Vautrin S."/>
            <person name="Crespi M."/>
            <person name="Mangin B."/>
            <person name="Burke J.M."/>
            <person name="Salse J."/>
            <person name="Munos S."/>
            <person name="Vincourt P."/>
            <person name="Rieseberg L.H."/>
            <person name="Langlade N.B."/>
        </authorList>
    </citation>
    <scope>NUCLEOTIDE SEQUENCE</scope>
    <source>
        <tissue evidence="1">Leaves</tissue>
    </source>
</reference>
<dbReference type="Proteomes" id="UP000215914">
    <property type="component" value="Unassembled WGS sequence"/>
</dbReference>
<protein>
    <submittedName>
        <fullName evidence="1">Uncharacterized protein</fullName>
    </submittedName>
</protein>
<dbReference type="EMBL" id="MNCJ02000319">
    <property type="protein sequence ID" value="KAF5810929.1"/>
    <property type="molecule type" value="Genomic_DNA"/>
</dbReference>